<protein>
    <submittedName>
        <fullName evidence="1">Uncharacterized protein</fullName>
    </submittedName>
</protein>
<keyword evidence="3" id="KW-1185">Reference proteome</keyword>
<dbReference type="Proteomes" id="UP001152797">
    <property type="component" value="Unassembled WGS sequence"/>
</dbReference>
<dbReference type="EMBL" id="CAMXCT010003973">
    <property type="protein sequence ID" value="CAI4007129.1"/>
    <property type="molecule type" value="Genomic_DNA"/>
</dbReference>
<evidence type="ECO:0000313" key="2">
    <source>
        <dbReference type="EMBL" id="CAL4794441.1"/>
    </source>
</evidence>
<proteinExistence type="predicted"/>
<evidence type="ECO:0000313" key="3">
    <source>
        <dbReference type="Proteomes" id="UP001152797"/>
    </source>
</evidence>
<dbReference type="EMBL" id="CAMXCT020003973">
    <property type="protein sequence ID" value="CAL1160504.1"/>
    <property type="molecule type" value="Genomic_DNA"/>
</dbReference>
<name>A0A9P1DDP7_9DINO</name>
<comment type="caution">
    <text evidence="1">The sequence shown here is derived from an EMBL/GenBank/DDBJ whole genome shotgun (WGS) entry which is preliminary data.</text>
</comment>
<organism evidence="1">
    <name type="scientific">Cladocopium goreaui</name>
    <dbReference type="NCBI Taxonomy" id="2562237"/>
    <lineage>
        <taxon>Eukaryota</taxon>
        <taxon>Sar</taxon>
        <taxon>Alveolata</taxon>
        <taxon>Dinophyceae</taxon>
        <taxon>Suessiales</taxon>
        <taxon>Symbiodiniaceae</taxon>
        <taxon>Cladocopium</taxon>
    </lineage>
</organism>
<accession>A0A9P1DDP7</accession>
<reference evidence="2 3" key="2">
    <citation type="submission" date="2024-05" db="EMBL/GenBank/DDBJ databases">
        <authorList>
            <person name="Chen Y."/>
            <person name="Shah S."/>
            <person name="Dougan E. K."/>
            <person name="Thang M."/>
            <person name="Chan C."/>
        </authorList>
    </citation>
    <scope>NUCLEOTIDE SEQUENCE [LARGE SCALE GENOMIC DNA]</scope>
</reference>
<dbReference type="OrthoDB" id="434534at2759"/>
<dbReference type="EMBL" id="CAMXCT030003973">
    <property type="protein sequence ID" value="CAL4794441.1"/>
    <property type="molecule type" value="Genomic_DNA"/>
</dbReference>
<dbReference type="AlphaFoldDB" id="A0A9P1DDP7"/>
<evidence type="ECO:0000313" key="1">
    <source>
        <dbReference type="EMBL" id="CAI4007129.1"/>
    </source>
</evidence>
<sequence>MSARDDGQELLAQVMQDVLQEHLKEEVTSKGPSPESELQLSGRFTSRLRKAPATTTTWPQLRPGRLLGTVPETERSQAPCDATPALQHLALLEEAVMNGSELPPLCKLTGTVQPPPRHLAPRLHPAAPPPQSAAAGQMTTPRLLVTDGTWGLQAPDPAERRRPAALAAALGFRTSQLRGVGLARRGAGAAHTARWVSMEAQRLREEARHPKCLGASFATAFLVNKGPERMEPLSASLCAIAPIA</sequence>
<gene>
    <name evidence="1" type="ORF">C1SCF055_LOCUS32703</name>
</gene>
<reference evidence="1" key="1">
    <citation type="submission" date="2022-10" db="EMBL/GenBank/DDBJ databases">
        <authorList>
            <person name="Chen Y."/>
            <person name="Dougan E. K."/>
            <person name="Chan C."/>
            <person name="Rhodes N."/>
            <person name="Thang M."/>
        </authorList>
    </citation>
    <scope>NUCLEOTIDE SEQUENCE</scope>
</reference>